<organism evidence="2 3">
    <name type="scientific">Mycena metata</name>
    <dbReference type="NCBI Taxonomy" id="1033252"/>
    <lineage>
        <taxon>Eukaryota</taxon>
        <taxon>Fungi</taxon>
        <taxon>Dikarya</taxon>
        <taxon>Basidiomycota</taxon>
        <taxon>Agaricomycotina</taxon>
        <taxon>Agaricomycetes</taxon>
        <taxon>Agaricomycetidae</taxon>
        <taxon>Agaricales</taxon>
        <taxon>Marasmiineae</taxon>
        <taxon>Mycenaceae</taxon>
        <taxon>Mycena</taxon>
    </lineage>
</organism>
<comment type="caution">
    <text evidence="2">The sequence shown here is derived from an EMBL/GenBank/DDBJ whole genome shotgun (WGS) entry which is preliminary data.</text>
</comment>
<feature type="region of interest" description="Disordered" evidence="1">
    <location>
        <begin position="74"/>
        <end position="104"/>
    </location>
</feature>
<accession>A0AAD7IQE6</accession>
<dbReference type="Proteomes" id="UP001215598">
    <property type="component" value="Unassembled WGS sequence"/>
</dbReference>
<dbReference type="AlphaFoldDB" id="A0AAD7IQE6"/>
<evidence type="ECO:0000313" key="3">
    <source>
        <dbReference type="Proteomes" id="UP001215598"/>
    </source>
</evidence>
<evidence type="ECO:0000256" key="1">
    <source>
        <dbReference type="SAM" id="MobiDB-lite"/>
    </source>
</evidence>
<sequence length="253" mass="28041">MEHHPQNRTEGEDTTHPFVAKQLLRWASPGIEQCVFSLDPIHLSQLSGRGMSGPALRAEWRPLRAVDGGDFGLHRKWRWQPPPSNSRAASMPARAPSNGGTDDDSCLMKVTERVIGGSAALPPISAANPAPLGHIDFKSSGPRAKKNVRDLNVRALGETHVMISGGDEGGVSAFKFAQLDVIPSRKVNITKKLLNSSRESARGCRYYIELIAFFEQQQLERQEGAVKLLIRMRCCSDFDIFYRTVCTKFLRNS</sequence>
<name>A0AAD7IQE6_9AGAR</name>
<reference evidence="2" key="1">
    <citation type="submission" date="2023-03" db="EMBL/GenBank/DDBJ databases">
        <title>Massive genome expansion in bonnet fungi (Mycena s.s.) driven by repeated elements and novel gene families across ecological guilds.</title>
        <authorList>
            <consortium name="Lawrence Berkeley National Laboratory"/>
            <person name="Harder C.B."/>
            <person name="Miyauchi S."/>
            <person name="Viragh M."/>
            <person name="Kuo A."/>
            <person name="Thoen E."/>
            <person name="Andreopoulos B."/>
            <person name="Lu D."/>
            <person name="Skrede I."/>
            <person name="Drula E."/>
            <person name="Henrissat B."/>
            <person name="Morin E."/>
            <person name="Kohler A."/>
            <person name="Barry K."/>
            <person name="LaButti K."/>
            <person name="Morin E."/>
            <person name="Salamov A."/>
            <person name="Lipzen A."/>
            <person name="Mereny Z."/>
            <person name="Hegedus B."/>
            <person name="Baldrian P."/>
            <person name="Stursova M."/>
            <person name="Weitz H."/>
            <person name="Taylor A."/>
            <person name="Grigoriev I.V."/>
            <person name="Nagy L.G."/>
            <person name="Martin F."/>
            <person name="Kauserud H."/>
        </authorList>
    </citation>
    <scope>NUCLEOTIDE SEQUENCE</scope>
    <source>
        <strain evidence="2">CBHHK182m</strain>
    </source>
</reference>
<keyword evidence="3" id="KW-1185">Reference proteome</keyword>
<feature type="compositionally biased region" description="Low complexity" evidence="1">
    <location>
        <begin position="85"/>
        <end position="98"/>
    </location>
</feature>
<dbReference type="EMBL" id="JARKIB010000078">
    <property type="protein sequence ID" value="KAJ7747037.1"/>
    <property type="molecule type" value="Genomic_DNA"/>
</dbReference>
<proteinExistence type="predicted"/>
<evidence type="ECO:0000313" key="2">
    <source>
        <dbReference type="EMBL" id="KAJ7747037.1"/>
    </source>
</evidence>
<protein>
    <submittedName>
        <fullName evidence="2">Uncharacterized protein</fullName>
    </submittedName>
</protein>
<gene>
    <name evidence="2" type="ORF">B0H16DRAFT_1692580</name>
</gene>